<accession>A0A182T8E4</accession>
<dbReference type="VEuPathDB" id="VectorBase:AMAM021694"/>
<feature type="region of interest" description="Disordered" evidence="1">
    <location>
        <begin position="361"/>
        <end position="430"/>
    </location>
</feature>
<evidence type="ECO:0000313" key="3">
    <source>
        <dbReference type="Proteomes" id="UP000075901"/>
    </source>
</evidence>
<feature type="region of interest" description="Disordered" evidence="1">
    <location>
        <begin position="311"/>
        <end position="332"/>
    </location>
</feature>
<dbReference type="EnsemblMetazoa" id="AMAM021694-RA">
    <property type="protein sequence ID" value="AMAM021694-PA"/>
    <property type="gene ID" value="AMAM021694"/>
</dbReference>
<feature type="region of interest" description="Disordered" evidence="1">
    <location>
        <begin position="172"/>
        <end position="225"/>
    </location>
</feature>
<protein>
    <submittedName>
        <fullName evidence="2">Uncharacterized protein</fullName>
    </submittedName>
</protein>
<feature type="compositionally biased region" description="Gly residues" evidence="1">
    <location>
        <begin position="395"/>
        <end position="408"/>
    </location>
</feature>
<reference evidence="3" key="1">
    <citation type="submission" date="2013-09" db="EMBL/GenBank/DDBJ databases">
        <title>The Genome Sequence of Anopheles maculatus species B.</title>
        <authorList>
            <consortium name="The Broad Institute Genomics Platform"/>
            <person name="Neafsey D.E."/>
            <person name="Besansky N."/>
            <person name="Howell P."/>
            <person name="Walton C."/>
            <person name="Young S.K."/>
            <person name="Zeng Q."/>
            <person name="Gargeya S."/>
            <person name="Fitzgerald M."/>
            <person name="Haas B."/>
            <person name="Abouelleil A."/>
            <person name="Allen A.W."/>
            <person name="Alvarado L."/>
            <person name="Arachchi H.M."/>
            <person name="Berlin A.M."/>
            <person name="Chapman S.B."/>
            <person name="Gainer-Dewar J."/>
            <person name="Goldberg J."/>
            <person name="Griggs A."/>
            <person name="Gujja S."/>
            <person name="Hansen M."/>
            <person name="Howarth C."/>
            <person name="Imamovic A."/>
            <person name="Ireland A."/>
            <person name="Larimer J."/>
            <person name="McCowan C."/>
            <person name="Murphy C."/>
            <person name="Pearson M."/>
            <person name="Poon T.W."/>
            <person name="Priest M."/>
            <person name="Roberts A."/>
            <person name="Saif S."/>
            <person name="Shea T."/>
            <person name="Sisk P."/>
            <person name="Sykes S."/>
            <person name="Wortman J."/>
            <person name="Nusbaum C."/>
            <person name="Birren B."/>
        </authorList>
    </citation>
    <scope>NUCLEOTIDE SEQUENCE [LARGE SCALE GENOMIC DNA]</scope>
    <source>
        <strain evidence="3">maculatus3</strain>
    </source>
</reference>
<keyword evidence="3" id="KW-1185">Reference proteome</keyword>
<sequence>MQVNPNTTIETNAVLTKPPIMSTVEVPTKNGIEQATTSRASEKRFAAATVSSRMATGSSTVAAAAAAASGSTSGPSLPCAIASGQTSTNLDETLAAVIGHVPSNPHVPTSLELPITVTNPVIAKTSTASSRMNAAALFPLTTTATAVSSLAGGDTISAVVLVSGGADAPGTIDRVPPSTSPPLVFPPVQRKGGRETGEGEALRGEVVVEDEGKPCPLSGEPTIADEPCIEDAEDDIQIPNTPESQQADEQRQQQRHDDEFSDDNVDRHDGPNHTHNHLLVEDEDETNSNCSEIIAIQPNVVVLDAELLLNSPPNDDGIDDEMDNDSEEEAERNELLEVREQPSHHQQLQQLYRSRHVAAARSANGGEGDGRPNTVNLAEHHNSSNNDSGIDTSMAGGGGGVSGGGGNGARCEATAPSGAPAVRSSTIVER</sequence>
<feature type="region of interest" description="Disordered" evidence="1">
    <location>
        <begin position="239"/>
        <end position="276"/>
    </location>
</feature>
<dbReference type="Proteomes" id="UP000075901">
    <property type="component" value="Unassembled WGS sequence"/>
</dbReference>
<evidence type="ECO:0000313" key="2">
    <source>
        <dbReference type="EnsemblMetazoa" id="AMAM021694-PA"/>
    </source>
</evidence>
<organism evidence="2 3">
    <name type="scientific">Anopheles maculatus</name>
    <dbReference type="NCBI Taxonomy" id="74869"/>
    <lineage>
        <taxon>Eukaryota</taxon>
        <taxon>Metazoa</taxon>
        <taxon>Ecdysozoa</taxon>
        <taxon>Arthropoda</taxon>
        <taxon>Hexapoda</taxon>
        <taxon>Insecta</taxon>
        <taxon>Pterygota</taxon>
        <taxon>Neoptera</taxon>
        <taxon>Endopterygota</taxon>
        <taxon>Diptera</taxon>
        <taxon>Nematocera</taxon>
        <taxon>Culicoidea</taxon>
        <taxon>Culicidae</taxon>
        <taxon>Anophelinae</taxon>
        <taxon>Anopheles</taxon>
        <taxon>Anopheles maculatus group</taxon>
    </lineage>
</organism>
<feature type="compositionally biased region" description="Basic and acidic residues" evidence="1">
    <location>
        <begin position="192"/>
        <end position="203"/>
    </location>
</feature>
<feature type="compositionally biased region" description="Basic and acidic residues" evidence="1">
    <location>
        <begin position="248"/>
        <end position="272"/>
    </location>
</feature>
<feature type="compositionally biased region" description="Acidic residues" evidence="1">
    <location>
        <begin position="316"/>
        <end position="331"/>
    </location>
</feature>
<evidence type="ECO:0000256" key="1">
    <source>
        <dbReference type="SAM" id="MobiDB-lite"/>
    </source>
</evidence>
<reference evidence="2" key="2">
    <citation type="submission" date="2020-05" db="UniProtKB">
        <authorList>
            <consortium name="EnsemblMetazoa"/>
        </authorList>
    </citation>
    <scope>IDENTIFICATION</scope>
    <source>
        <strain evidence="2">maculatus3</strain>
    </source>
</reference>
<name>A0A182T8E4_9DIPT</name>
<proteinExistence type="predicted"/>
<dbReference type="AlphaFoldDB" id="A0A182T8E4"/>